<dbReference type="Proteomes" id="UP000248128">
    <property type="component" value="Unassembled WGS sequence"/>
</dbReference>
<dbReference type="Gene3D" id="2.60.40.10">
    <property type="entry name" value="Immunoglobulins"/>
    <property type="match status" value="1"/>
</dbReference>
<evidence type="ECO:0000256" key="3">
    <source>
        <dbReference type="SAM" id="Phobius"/>
    </source>
</evidence>
<dbReference type="SUPFAM" id="SSF51445">
    <property type="entry name" value="(Trans)glycosidases"/>
    <property type="match status" value="1"/>
</dbReference>
<sequence>MSKHSAERAVRVATAATSIVLALSLGAVSGARTYSSYVTTVLGGSPFTIKDTEKANKIYEARGNGMPLSKWKTKADSLVQTVAGEGIVLLKNDANTLPLAKGSKVTLFGRSSTDLVLGGTGAGGIDPDRAVDLNKALTAEGFKVNKTMWNFYQSYKGKPGYIRSNGTYMGTLPKDVHIAEPPVSEYTAAVHQSYDTFADAAIVVFSRVGGEGSDMPTGKFGDGNRYLALQDSEKQVLKEIHDSGKFGKVIALINTSNAMELSWMDQNQYGINASLWAGGLGQSGARAIARILDGTVNPSGRLVDTYASNSFSAPAMQNFGDFTFTNGQAINKRIGPANKGDKYLVYREGIYTGYRYYETRYADSVLDPEGTKANSSSGAFADKTWNYDREVVFPFGYGLSYGNSEGHPFQQQLVSSSADERGATFEVKVTNTGNVSGKDVVQLYAQQPYQRGGIEKSAIQLVGFDKTPVLQPGQSTLVTIKVKARDYSSYDAHTLKTYVLDQGDFYFAIGNNAHQALNNILASRGANPARMDEHGDPGCVHLWHNEKPIKLDKAYSGKVIGNIFQSAGLEHYGKRTGYLTRSDWTTFPKPYNKLKATDAMIHDIDAAGGYQAGDKDTSSITTKAKNGLTFAQMHKARFNDPRWEKLLDQMSVDDLVTLVTRSGQVAIPSISFPAQFMKDGPQGNNVRPYVEDGSKATGYCGEVTDASTFNRSLIHQENEAKAEDWIRTDTAGAYAPAMNIHRTPYSGRNFEYYSEDGYLSGEFAYEAVTGLQKHGVVAFAKHFAMNDQETNRQGVCTFADEQTIREIYLKAFERPFTDGHVKATMGSFNRIGCIWTGAHQKLIKNLIRGEWGSMAIVDTDMAINPILQNAGAGLEAGNTMWATSASTFHDQIVKQAAHDKKMLSNLRQSGHIILYTFVNSNGVNGLSTASRVVKVTPPWLKLAYTVVGLLCVIDLALFITLIRKSRNSAHITIESDN</sequence>
<dbReference type="InterPro" id="IPR013783">
    <property type="entry name" value="Ig-like_fold"/>
</dbReference>
<dbReference type="InterPro" id="IPR050288">
    <property type="entry name" value="Cellulose_deg_GH3"/>
</dbReference>
<dbReference type="InterPro" id="IPR001764">
    <property type="entry name" value="Glyco_hydro_3_N"/>
</dbReference>
<dbReference type="Pfam" id="PF14310">
    <property type="entry name" value="Fn3-like"/>
    <property type="match status" value="1"/>
</dbReference>
<dbReference type="GO" id="GO:0004553">
    <property type="term" value="F:hydrolase activity, hydrolyzing O-glycosyl compounds"/>
    <property type="evidence" value="ECO:0007669"/>
    <property type="project" value="InterPro"/>
</dbReference>
<organism evidence="5 6">
    <name type="scientific">Bifidobacterium asteroides</name>
    <dbReference type="NCBI Taxonomy" id="1684"/>
    <lineage>
        <taxon>Bacteria</taxon>
        <taxon>Bacillati</taxon>
        <taxon>Actinomycetota</taxon>
        <taxon>Actinomycetes</taxon>
        <taxon>Bifidobacteriales</taxon>
        <taxon>Bifidobacteriaceae</taxon>
        <taxon>Bifidobacterium</taxon>
    </lineage>
</organism>
<dbReference type="InterPro" id="IPR002772">
    <property type="entry name" value="Glyco_hydro_3_C"/>
</dbReference>
<proteinExistence type="inferred from homology"/>
<dbReference type="PRINTS" id="PR00133">
    <property type="entry name" value="GLHYDRLASE3"/>
</dbReference>
<dbReference type="PANTHER" id="PTHR42715">
    <property type="entry name" value="BETA-GLUCOSIDASE"/>
    <property type="match status" value="1"/>
</dbReference>
<keyword evidence="3" id="KW-1133">Transmembrane helix</keyword>
<protein>
    <submittedName>
        <fullName evidence="5">Beta-glucosidase</fullName>
    </submittedName>
</protein>
<feature type="transmembrane region" description="Helical" evidence="3">
    <location>
        <begin position="942"/>
        <end position="962"/>
    </location>
</feature>
<dbReference type="GO" id="GO:0005975">
    <property type="term" value="P:carbohydrate metabolic process"/>
    <property type="evidence" value="ECO:0007669"/>
    <property type="project" value="InterPro"/>
</dbReference>
<comment type="caution">
    <text evidence="5">The sequence shown here is derived from an EMBL/GenBank/DDBJ whole genome shotgun (WGS) entry which is preliminary data.</text>
</comment>
<accession>A0A318MMB9</accession>
<dbReference type="InterPro" id="IPR036881">
    <property type="entry name" value="Glyco_hydro_3_C_sf"/>
</dbReference>
<evidence type="ECO:0000313" key="6">
    <source>
        <dbReference type="Proteomes" id="UP000248128"/>
    </source>
</evidence>
<dbReference type="Pfam" id="PF01915">
    <property type="entry name" value="Glyco_hydro_3_C"/>
    <property type="match status" value="1"/>
</dbReference>
<dbReference type="Gene3D" id="3.20.20.300">
    <property type="entry name" value="Glycoside hydrolase, family 3, N-terminal domain"/>
    <property type="match status" value="1"/>
</dbReference>
<evidence type="ECO:0000259" key="4">
    <source>
        <dbReference type="SMART" id="SM01217"/>
    </source>
</evidence>
<dbReference type="Pfam" id="PF00933">
    <property type="entry name" value="Glyco_hydro_3"/>
    <property type="match status" value="1"/>
</dbReference>
<dbReference type="PANTHER" id="PTHR42715:SF10">
    <property type="entry name" value="BETA-GLUCOSIDASE"/>
    <property type="match status" value="1"/>
</dbReference>
<comment type="similarity">
    <text evidence="1">Belongs to the glycosyl hydrolase 3 family.</text>
</comment>
<dbReference type="InterPro" id="IPR026891">
    <property type="entry name" value="Fn3-like"/>
</dbReference>
<dbReference type="SMART" id="SM01217">
    <property type="entry name" value="Fn3_like"/>
    <property type="match status" value="1"/>
</dbReference>
<dbReference type="EMBL" id="QGLK01000001">
    <property type="protein sequence ID" value="PXY89759.1"/>
    <property type="molecule type" value="Genomic_DNA"/>
</dbReference>
<keyword evidence="3" id="KW-0472">Membrane</keyword>
<dbReference type="Gene3D" id="3.40.50.1700">
    <property type="entry name" value="Glycoside hydrolase family 3 C-terminal domain"/>
    <property type="match status" value="1"/>
</dbReference>
<evidence type="ECO:0000313" key="5">
    <source>
        <dbReference type="EMBL" id="PXY89759.1"/>
    </source>
</evidence>
<dbReference type="RefSeq" id="WP_110412636.1">
    <property type="nucleotide sequence ID" value="NZ_QGLK01000001.1"/>
</dbReference>
<keyword evidence="2" id="KW-0378">Hydrolase</keyword>
<reference evidence="5 6" key="1">
    <citation type="submission" date="2018-05" db="EMBL/GenBank/DDBJ databases">
        <title>Reference genomes for bee gut microbiota database.</title>
        <authorList>
            <person name="Ellegaard K.M."/>
        </authorList>
    </citation>
    <scope>NUCLEOTIDE SEQUENCE [LARGE SCALE GENOMIC DNA]</scope>
    <source>
        <strain evidence="5 6">ESL0199</strain>
    </source>
</reference>
<dbReference type="AlphaFoldDB" id="A0A318MMB9"/>
<keyword evidence="3" id="KW-0812">Transmembrane</keyword>
<evidence type="ECO:0000256" key="2">
    <source>
        <dbReference type="ARBA" id="ARBA00022801"/>
    </source>
</evidence>
<feature type="domain" description="Fibronectin type III-like" evidence="4">
    <location>
        <begin position="439"/>
        <end position="513"/>
    </location>
</feature>
<evidence type="ECO:0000256" key="1">
    <source>
        <dbReference type="ARBA" id="ARBA00005336"/>
    </source>
</evidence>
<dbReference type="OrthoDB" id="3187562at2"/>
<dbReference type="InterPro" id="IPR017853">
    <property type="entry name" value="GH"/>
</dbReference>
<dbReference type="SUPFAM" id="SSF52279">
    <property type="entry name" value="Beta-D-glucan exohydrolase, C-terminal domain"/>
    <property type="match status" value="1"/>
</dbReference>
<dbReference type="InterPro" id="IPR036962">
    <property type="entry name" value="Glyco_hydro_3_N_sf"/>
</dbReference>
<gene>
    <name evidence="5" type="ORF">DKK74_02735</name>
</gene>
<name>A0A318MMB9_9BIFI</name>